<dbReference type="Proteomes" id="UP000053424">
    <property type="component" value="Unassembled WGS sequence"/>
</dbReference>
<dbReference type="InterPro" id="IPR027796">
    <property type="entry name" value="OTT_1508_deam-like"/>
</dbReference>
<dbReference type="HOGENOM" id="CLU_039517_0_0_1"/>
<proteinExistence type="predicted"/>
<protein>
    <submittedName>
        <fullName evidence="1">Uncharacterized protein</fullName>
    </submittedName>
</protein>
<evidence type="ECO:0000313" key="1">
    <source>
        <dbReference type="EMBL" id="KIM44358.1"/>
    </source>
</evidence>
<dbReference type="OrthoDB" id="3063780at2759"/>
<dbReference type="Pfam" id="PF14441">
    <property type="entry name" value="OTT_1508_deam"/>
    <property type="match status" value="1"/>
</dbReference>
<reference evidence="2" key="2">
    <citation type="submission" date="2015-01" db="EMBL/GenBank/DDBJ databases">
        <title>Evolutionary Origins and Diversification of the Mycorrhizal Mutualists.</title>
        <authorList>
            <consortium name="DOE Joint Genome Institute"/>
            <consortium name="Mycorrhizal Genomics Consortium"/>
            <person name="Kohler A."/>
            <person name="Kuo A."/>
            <person name="Nagy L.G."/>
            <person name="Floudas D."/>
            <person name="Copeland A."/>
            <person name="Barry K.W."/>
            <person name="Cichocki N."/>
            <person name="Veneault-Fourrey C."/>
            <person name="LaButti K."/>
            <person name="Lindquist E.A."/>
            <person name="Lipzen A."/>
            <person name="Lundell T."/>
            <person name="Morin E."/>
            <person name="Murat C."/>
            <person name="Riley R."/>
            <person name="Ohm R."/>
            <person name="Sun H."/>
            <person name="Tunlid A."/>
            <person name="Henrissat B."/>
            <person name="Grigoriev I.V."/>
            <person name="Hibbett D.S."/>
            <person name="Martin F."/>
        </authorList>
    </citation>
    <scope>NUCLEOTIDE SEQUENCE [LARGE SCALE GENOMIC DNA]</scope>
    <source>
        <strain evidence="2">h7</strain>
    </source>
</reference>
<reference evidence="1 2" key="1">
    <citation type="submission" date="2014-04" db="EMBL/GenBank/DDBJ databases">
        <authorList>
            <consortium name="DOE Joint Genome Institute"/>
            <person name="Kuo A."/>
            <person name="Gay G."/>
            <person name="Dore J."/>
            <person name="Kohler A."/>
            <person name="Nagy L.G."/>
            <person name="Floudas D."/>
            <person name="Copeland A."/>
            <person name="Barry K.W."/>
            <person name="Cichocki N."/>
            <person name="Veneault-Fourrey C."/>
            <person name="LaButti K."/>
            <person name="Lindquist E.A."/>
            <person name="Lipzen A."/>
            <person name="Lundell T."/>
            <person name="Morin E."/>
            <person name="Murat C."/>
            <person name="Sun H."/>
            <person name="Tunlid A."/>
            <person name="Henrissat B."/>
            <person name="Grigoriev I.V."/>
            <person name="Hibbett D.S."/>
            <person name="Martin F."/>
            <person name="Nordberg H.P."/>
            <person name="Cantor M.N."/>
            <person name="Hua S.X."/>
        </authorList>
    </citation>
    <scope>NUCLEOTIDE SEQUENCE [LARGE SCALE GENOMIC DNA]</scope>
    <source>
        <strain evidence="2">h7</strain>
    </source>
</reference>
<dbReference type="AlphaFoldDB" id="A0A0C2Y3D2"/>
<organism evidence="1 2">
    <name type="scientific">Hebeloma cylindrosporum</name>
    <dbReference type="NCBI Taxonomy" id="76867"/>
    <lineage>
        <taxon>Eukaryota</taxon>
        <taxon>Fungi</taxon>
        <taxon>Dikarya</taxon>
        <taxon>Basidiomycota</taxon>
        <taxon>Agaricomycotina</taxon>
        <taxon>Agaricomycetes</taxon>
        <taxon>Agaricomycetidae</taxon>
        <taxon>Agaricales</taxon>
        <taxon>Agaricineae</taxon>
        <taxon>Hymenogastraceae</taxon>
        <taxon>Hebeloma</taxon>
    </lineage>
</organism>
<keyword evidence="2" id="KW-1185">Reference proteome</keyword>
<accession>A0A0C2Y3D2</accession>
<gene>
    <name evidence="1" type="ORF">M413DRAFT_25778</name>
</gene>
<name>A0A0C2Y3D2_HEBCY</name>
<dbReference type="EMBL" id="KN831774">
    <property type="protein sequence ID" value="KIM44358.1"/>
    <property type="molecule type" value="Genomic_DNA"/>
</dbReference>
<evidence type="ECO:0000313" key="2">
    <source>
        <dbReference type="Proteomes" id="UP000053424"/>
    </source>
</evidence>
<sequence length="456" mass="51496">MDNQQRNLSEQLQLLRELHYCNTRYSANNRRNRQSHDPDANREVRLLDTFAVALSTGNPGEIFAASFDKRVKIQLVLAKNGPPTPDDIAAATELISLIGDPAVTLAADLLPFLLRRCGPNINKRIRNVHTSLKELQNDFMSALEGYEPADDMTAEFPHAAGRALIERYGDSLPPFATLWGHFVDKLTDITTDGIKPEDYSFSSSKYADIYIHAETLGRSRFLKTLVEDHENLDRDRKGRAVKLKHRLDKVRQYTNGVSKLVRHGKRLFPIPHRWVMDSFSGTGEGVFDLSDTAYNAMLRILDHPSQVSPRYLEILDTRFPSMLSNWQSQRTMHTCIHAELRIILHLGGPSGSESIIHPIGLSKRSCLCCTLWIAAHNRIFRTEWMTSACDGKPFGDWALPGSACSYAVHDNGTSSVDEAVVHAISEQLTDALGMVFPRKRVYNEFYDEVEFVGWDL</sequence>